<accession>A0ABQ9GPZ2</accession>
<dbReference type="Proteomes" id="UP001159363">
    <property type="component" value="Chromosome 9"/>
</dbReference>
<keyword evidence="3" id="KW-1185">Reference proteome</keyword>
<comment type="caution">
    <text evidence="2">The sequence shown here is derived from an EMBL/GenBank/DDBJ whole genome shotgun (WGS) entry which is preliminary data.</text>
</comment>
<name>A0ABQ9GPZ2_9NEOP</name>
<feature type="region of interest" description="Disordered" evidence="1">
    <location>
        <begin position="1020"/>
        <end position="1049"/>
    </location>
</feature>
<feature type="compositionally biased region" description="Basic and acidic residues" evidence="1">
    <location>
        <begin position="1115"/>
        <end position="1132"/>
    </location>
</feature>
<dbReference type="EMBL" id="JARBHB010000010">
    <property type="protein sequence ID" value="KAJ8874091.1"/>
    <property type="molecule type" value="Genomic_DNA"/>
</dbReference>
<feature type="compositionally biased region" description="Polar residues" evidence="1">
    <location>
        <begin position="1020"/>
        <end position="1033"/>
    </location>
</feature>
<evidence type="ECO:0000256" key="1">
    <source>
        <dbReference type="SAM" id="MobiDB-lite"/>
    </source>
</evidence>
<proteinExistence type="predicted"/>
<evidence type="ECO:0000313" key="2">
    <source>
        <dbReference type="EMBL" id="KAJ8874091.1"/>
    </source>
</evidence>
<feature type="compositionally biased region" description="Polar residues" evidence="1">
    <location>
        <begin position="87"/>
        <end position="96"/>
    </location>
</feature>
<organism evidence="2 3">
    <name type="scientific">Dryococelus australis</name>
    <dbReference type="NCBI Taxonomy" id="614101"/>
    <lineage>
        <taxon>Eukaryota</taxon>
        <taxon>Metazoa</taxon>
        <taxon>Ecdysozoa</taxon>
        <taxon>Arthropoda</taxon>
        <taxon>Hexapoda</taxon>
        <taxon>Insecta</taxon>
        <taxon>Pterygota</taxon>
        <taxon>Neoptera</taxon>
        <taxon>Polyneoptera</taxon>
        <taxon>Phasmatodea</taxon>
        <taxon>Verophasmatodea</taxon>
        <taxon>Anareolatae</taxon>
        <taxon>Phasmatidae</taxon>
        <taxon>Eurycanthinae</taxon>
        <taxon>Dryococelus</taxon>
    </lineage>
</organism>
<evidence type="ECO:0000313" key="3">
    <source>
        <dbReference type="Proteomes" id="UP001159363"/>
    </source>
</evidence>
<feature type="region of interest" description="Disordered" evidence="1">
    <location>
        <begin position="81"/>
        <end position="101"/>
    </location>
</feature>
<feature type="region of interest" description="Disordered" evidence="1">
    <location>
        <begin position="1062"/>
        <end position="1134"/>
    </location>
</feature>
<gene>
    <name evidence="2" type="ORF">PR048_024932</name>
</gene>
<reference evidence="2 3" key="1">
    <citation type="submission" date="2023-02" db="EMBL/GenBank/DDBJ databases">
        <title>LHISI_Scaffold_Assembly.</title>
        <authorList>
            <person name="Stuart O.P."/>
            <person name="Cleave R."/>
            <person name="Magrath M.J.L."/>
            <person name="Mikheyev A.S."/>
        </authorList>
    </citation>
    <scope>NUCLEOTIDE SEQUENCE [LARGE SCALE GENOMIC DNA]</scope>
    <source>
        <strain evidence="2">Daus_M_001</strain>
        <tissue evidence="2">Leg muscle</tissue>
    </source>
</reference>
<sequence length="1349" mass="148532">MSPTSVQEVIKVCRHGFADILAEHQSMCAWNSSGNGSNQYLPHLTRRRCRLSYENGASKIREAWGEMEQHWNARAGQHEITDKTRRPTTSSGTIPTYGNPGVTRPGIEPSALYVEMSHMPGDCTIRPPSLIQANNEVPIILQVLAMRLMYYGGLHTPSPVVFLVQCLSDKDAVFRSFCLNIGRVLTYIRPRLTTIGDDSLCCGLSAHGSRPQLPAAALNSMILRADEISLSGLARSSPFSGIEFPGLTSKECSGLCPSLSQRDSRCRLGSPATPPQYAGDALAPTAGVAWLVALLDARAPSPIYDDRGLSDLDFMTLNDPENKNRDKIIKVSKHITLLTTTTILGADNFDINPITLNDLENRNSSDHDLDHMTLNDLDNQKLRNISQKSPSMRFTFRDLCMSNDATAPVEVGAASDVAISAEEVDGADKTGDVSLEKEIDGEKPLPGNIHSTLTRQSFSDDTGRGFMVFEVKDEPSHSQFIIAVWEHSEKSQIIAHPRINYTGANEYLYFLSVLPYREVESSIRRSAFDLGDHGAATCIIELQLTLQYFAVSITIAISTTIAITTPMVTIATLSTTMVTIATISTTIAIGTTTSTAISSTIAIRSHFRSVGVKRLTPASDVAMPSCDWSAAITWQLAEMAASLAAPTSTGEVASLHIGIQLLRLRNIQWNHRTFQLRYLEHQCQHFWGQWSLSKVKVKVTWIQGGGRVTSPHDDRSAPVPVPGAVASDFSISFYSDLVNFRCVGTVVVYLLDYSRTRFDFRQNHSRILAWDLQFPQSLHSDAAPYSPHDILIVSQDLDDKIRPDLSTPLHSTLLWSLRYHSVGTKKNLAGGVITVREACRRRSSGGRLANLAAGRPTSAKTTGISLAERRRPTNLPPPLSRYLAPPAARGENMHDTNWSSLPCATASRRMADMMARVATEYIRGRKRKCPEKTLHHSSVHQTPQRLHEAIVEYVKTKPTDIFVVPLGNQAKLALGYQNVMELIFEARAFMWVSVTAALCIAHVSSGTVAIATDTTVNTSDPLLPETSTNNSCTPAGRTTPRSSKESTDLLARTSTKFFGRSRRLRRRGQSGKDKRWLNSFPDPVLEKRNPRRKKKIGMEGGGGVIHSALAPGGRMKGDRHLASQGARPRDNGEGDAVLQVSRLHALKVTLRVARVKEGRRTRGTRGYLRHCPPPDPPQWATALILQRSSPKMILRGNIFFWPTCPPRWSNSPSPPSPLSLSRKCYRHCLPAESSKRCPAVANRITDAKTRVLESRDHHGEMIVGLATVRVQPRKVSNISEDRVGLSSVPEAVITERPCHLQTKHNYATTQFRKGTLVVQKLVSLPPAKSNRVRVRGGGGWAAPKHTVPL</sequence>
<protein>
    <submittedName>
        <fullName evidence="2">Uncharacterized protein</fullName>
    </submittedName>
</protein>